<proteinExistence type="predicted"/>
<sequence>MVKGLSVNFTVTQLYNRLPNQDYFGTNYSTYYTSTLSTYYGATVI</sequence>
<protein>
    <submittedName>
        <fullName evidence="1">Uncharacterized protein</fullName>
    </submittedName>
</protein>
<dbReference type="AlphaFoldDB" id="A0A8S2ZSS7"/>
<comment type="caution">
    <text evidence="1">The sequence shown here is derived from an EMBL/GenBank/DDBJ whole genome shotgun (WGS) entry which is preliminary data.</text>
</comment>
<evidence type="ECO:0000313" key="1">
    <source>
        <dbReference type="EMBL" id="CAF4658844.1"/>
    </source>
</evidence>
<name>A0A8S2ZSS7_9BILA</name>
<accession>A0A8S2ZSS7</accession>
<dbReference type="Proteomes" id="UP000681722">
    <property type="component" value="Unassembled WGS sequence"/>
</dbReference>
<gene>
    <name evidence="1" type="ORF">SRO942_LOCUS50586</name>
</gene>
<reference evidence="1" key="1">
    <citation type="submission" date="2021-02" db="EMBL/GenBank/DDBJ databases">
        <authorList>
            <person name="Nowell W R."/>
        </authorList>
    </citation>
    <scope>NUCLEOTIDE SEQUENCE</scope>
</reference>
<evidence type="ECO:0000313" key="2">
    <source>
        <dbReference type="Proteomes" id="UP000681722"/>
    </source>
</evidence>
<organism evidence="1 2">
    <name type="scientific">Didymodactylos carnosus</name>
    <dbReference type="NCBI Taxonomy" id="1234261"/>
    <lineage>
        <taxon>Eukaryota</taxon>
        <taxon>Metazoa</taxon>
        <taxon>Spiralia</taxon>
        <taxon>Gnathifera</taxon>
        <taxon>Rotifera</taxon>
        <taxon>Eurotatoria</taxon>
        <taxon>Bdelloidea</taxon>
        <taxon>Philodinida</taxon>
        <taxon>Philodinidae</taxon>
        <taxon>Didymodactylos</taxon>
    </lineage>
</organism>
<dbReference type="EMBL" id="CAJOBC010145364">
    <property type="protein sequence ID" value="CAF4658844.1"/>
    <property type="molecule type" value="Genomic_DNA"/>
</dbReference>
<feature type="non-terminal residue" evidence="1">
    <location>
        <position position="45"/>
    </location>
</feature>